<evidence type="ECO:0000256" key="4">
    <source>
        <dbReference type="ARBA" id="ARBA00048142"/>
    </source>
</evidence>
<keyword evidence="5" id="KW-0804">Transcription</keyword>
<dbReference type="EC" id="1.5.5.2" evidence="5"/>
<dbReference type="InterPro" id="IPR016161">
    <property type="entry name" value="Ald_DH/histidinol_DH"/>
</dbReference>
<dbReference type="Pfam" id="PF18327">
    <property type="entry name" value="PRODH"/>
    <property type="match status" value="1"/>
</dbReference>
<evidence type="ECO:0000256" key="2">
    <source>
        <dbReference type="ARBA" id="ARBA00023002"/>
    </source>
</evidence>
<comment type="pathway">
    <text evidence="1 5">Amino-acid degradation; L-proline degradation into L-glutamate; L-glutamate from L-proline: step 2/2.</text>
</comment>
<comment type="similarity">
    <text evidence="5">In the N-terminal section; belongs to the proline dehydrogenase family.</text>
</comment>
<feature type="domain" description="Proline utilization A proline dehydrogenase N-terminal" evidence="9">
    <location>
        <begin position="7"/>
        <end position="54"/>
    </location>
</feature>
<dbReference type="Gene3D" id="3.40.605.10">
    <property type="entry name" value="Aldehyde Dehydrogenase, Chain A, domain 1"/>
    <property type="match status" value="1"/>
</dbReference>
<keyword evidence="5" id="KW-0678">Repressor</keyword>
<evidence type="ECO:0000256" key="1">
    <source>
        <dbReference type="ARBA" id="ARBA00004786"/>
    </source>
</evidence>
<evidence type="ECO:0000259" key="9">
    <source>
        <dbReference type="Pfam" id="PF18327"/>
    </source>
</evidence>
<keyword evidence="5" id="KW-0285">Flavoprotein</keyword>
<dbReference type="SUPFAM" id="SSF81935">
    <property type="entry name" value="N-terminal domain of bifunctional PutA protein"/>
    <property type="match status" value="1"/>
</dbReference>
<dbReference type="NCBIfam" id="TIGR01238">
    <property type="entry name" value="D1pyr5carbox3"/>
    <property type="match status" value="1"/>
</dbReference>
<comment type="similarity">
    <text evidence="5">In the C-terminal section; belongs to the aldehyde dehydrogenase family.</text>
</comment>
<dbReference type="Gene3D" id="3.20.20.220">
    <property type="match status" value="1"/>
</dbReference>
<dbReference type="Pfam" id="PF00171">
    <property type="entry name" value="Aldedh"/>
    <property type="match status" value="1"/>
</dbReference>
<dbReference type="EMBL" id="JBAKAR010000003">
    <property type="protein sequence ID" value="MEL0612577.1"/>
    <property type="molecule type" value="Genomic_DNA"/>
</dbReference>
<accession>A0ABU9G262</accession>
<comment type="catalytic activity">
    <reaction evidence="5">
        <text>L-proline + a quinone = (S)-1-pyrroline-5-carboxylate + a quinol + H(+)</text>
        <dbReference type="Rhea" id="RHEA:23784"/>
        <dbReference type="ChEBI" id="CHEBI:15378"/>
        <dbReference type="ChEBI" id="CHEBI:17388"/>
        <dbReference type="ChEBI" id="CHEBI:24646"/>
        <dbReference type="ChEBI" id="CHEBI:60039"/>
        <dbReference type="ChEBI" id="CHEBI:132124"/>
        <dbReference type="EC" id="1.5.5.2"/>
    </reaction>
</comment>
<comment type="pathway">
    <text evidence="5">Amino-acid degradation; L-proline degradation into L-glutamate; L-glutamate from L-proline: step 1/2.</text>
</comment>
<dbReference type="GO" id="GO:0003842">
    <property type="term" value="F:L-glutamate gamma-semialdehyde dehydrogenase activity"/>
    <property type="evidence" value="ECO:0007669"/>
    <property type="project" value="UniProtKB-EC"/>
</dbReference>
<evidence type="ECO:0000259" key="8">
    <source>
        <dbReference type="Pfam" id="PF14850"/>
    </source>
</evidence>
<dbReference type="NCBIfam" id="NF008869">
    <property type="entry name" value="PRK11904.1"/>
    <property type="match status" value="1"/>
</dbReference>
<dbReference type="PIRSF" id="PIRSF000197">
    <property type="entry name" value="Bifunct_PutA"/>
    <property type="match status" value="1"/>
</dbReference>
<dbReference type="InterPro" id="IPR024082">
    <property type="entry name" value="PRODH_PutA_dom_II"/>
</dbReference>
<proteinExistence type="inferred from homology"/>
<evidence type="ECO:0000259" key="6">
    <source>
        <dbReference type="Pfam" id="PF00171"/>
    </source>
</evidence>
<keyword evidence="2 5" id="KW-0560">Oxidoreductase</keyword>
<dbReference type="InterPro" id="IPR029041">
    <property type="entry name" value="FAD-linked_oxidoreductase-like"/>
</dbReference>
<dbReference type="InterPro" id="IPR015590">
    <property type="entry name" value="Aldehyde_DH_dom"/>
</dbReference>
<organism evidence="10 11">
    <name type="scientific">Marinomonas arenicola</name>
    <dbReference type="NCBI Taxonomy" id="569601"/>
    <lineage>
        <taxon>Bacteria</taxon>
        <taxon>Pseudomonadati</taxon>
        <taxon>Pseudomonadota</taxon>
        <taxon>Gammaproteobacteria</taxon>
        <taxon>Oceanospirillales</taxon>
        <taxon>Oceanospirillaceae</taxon>
        <taxon>Marinomonas</taxon>
    </lineage>
</organism>
<protein>
    <recommendedName>
        <fullName evidence="5">Bifunctional protein PutA</fullName>
    </recommendedName>
    <domain>
        <recommendedName>
            <fullName evidence="5">Proline dehydrogenase</fullName>
            <ecNumber evidence="5">1.5.5.2</ecNumber>
        </recommendedName>
        <alternativeName>
            <fullName evidence="5">Proline oxidase</fullName>
        </alternativeName>
    </domain>
    <domain>
        <recommendedName>
            <fullName evidence="5">Delta-1-pyrroline-5-carboxylate dehydrogenase</fullName>
            <shortName evidence="5">P5C dehydrogenase</shortName>
            <ecNumber evidence="5">1.2.1.88</ecNumber>
        </recommendedName>
        <alternativeName>
            <fullName evidence="5">L-glutamate gamma-semialdehyde dehydrogenase</fullName>
        </alternativeName>
    </domain>
</protein>
<keyword evidence="5" id="KW-0238">DNA-binding</keyword>
<dbReference type="InterPro" id="IPR050485">
    <property type="entry name" value="Proline_metab_enzyme"/>
</dbReference>
<comment type="caution">
    <text evidence="10">The sequence shown here is derived from an EMBL/GenBank/DDBJ whole genome shotgun (WGS) entry which is preliminary data.</text>
</comment>
<dbReference type="SUPFAM" id="SSF53720">
    <property type="entry name" value="ALDH-like"/>
    <property type="match status" value="1"/>
</dbReference>
<dbReference type="PANTHER" id="PTHR42862:SF1">
    <property type="entry name" value="DELTA-1-PYRROLINE-5-CARBOXYLATE DEHYDROGENASE 2, ISOFORM A-RELATED"/>
    <property type="match status" value="1"/>
</dbReference>
<dbReference type="InterPro" id="IPR024089">
    <property type="entry name" value="PRODH_PutA_dom_I/II"/>
</dbReference>
<comment type="catalytic activity">
    <reaction evidence="4 5">
        <text>L-glutamate 5-semialdehyde + NAD(+) + H2O = L-glutamate + NADH + 2 H(+)</text>
        <dbReference type="Rhea" id="RHEA:30235"/>
        <dbReference type="ChEBI" id="CHEBI:15377"/>
        <dbReference type="ChEBI" id="CHEBI:15378"/>
        <dbReference type="ChEBI" id="CHEBI:29985"/>
        <dbReference type="ChEBI" id="CHEBI:57540"/>
        <dbReference type="ChEBI" id="CHEBI:57945"/>
        <dbReference type="ChEBI" id="CHEBI:58066"/>
        <dbReference type="EC" id="1.2.1.88"/>
    </reaction>
</comment>
<dbReference type="InterPro" id="IPR041349">
    <property type="entry name" value="PRODH"/>
</dbReference>
<dbReference type="InterPro" id="IPR025703">
    <property type="entry name" value="Bifunct_PutA"/>
</dbReference>
<sequence>MSTSNLSPLRDNIRDFQLAKEQDVIAHLIAEANIPSDLLDRAVQRGADLVRACRADNSPGLMEIFLAEYGLSTDEGVALMCLAEALLRVPDKETIGDLIEDKIASSSWSSHLGQSPSSLVNASTWGLLVTGKILNDKQSNKVVSALRGAVKRIGEPAIRLAVRRAMKEMGNQFVLGETIESAIERGNPKVKQGYTYSFDMLGEAALTAKDVDFFLDAYRNAIIELSKSATSKDIRDNPGISVKLSALHARYESTNRRRVLDELVKSVLELSLLAKDANMNFTIDSEESIRLDLSLDIIEAVLQDPRLAGWDGFGMVVQAYGKRATKVIDWLHALAEKYDRKLMVRLVKGAYWDTEIKHAQVEGETDFPVYTQKAATDVSYICCAKKLLSLTDRIYPQFATHNAHSVAAITELTAQKEVNFEFQCLHGMGESLYREVMQSGKARCRIYAPVGAHRDLLAYLVRRLLENGANSSFVNQVIDEEVAPEVVAADPFKKLKSFANVNNPSIIKPSDLFQPGRMNSQGWDLKIERIQAKFDESRTAFKETKFTATPLLCSDFIGEKPLDVISPYDANDIVGSVIPASLKDVETALDGAIPWSEASAEERAKILIHAADLYEKNHGLFFAVLTREAGKTALDAVGEVREAVDFLRYYANQIQHLQNKEARGIYVCVSPWNFPLAIFTGQVCAALAAGNGVIAKPAEQTPLLAFLAVQLLHEAGVPRSVLQFVPGEGATVGSALVSAPNINGVCFTGSTQTAMSINRSLAKYANPSANLIAETGGINAMIVDSTALPEQAIRDIVNASFQSAGQRCSALRLLYLQEDIAENFIKMLFGAMDELEIGDPWSVETDIGPVITNKAKIDIQCHIDLAKKDGRLLKQLKTPSQGHFVSPSVIKVNGIRDLQVEIFGPVLHIATFKASQIDQIVDDVNASGYGLTFGLHTRINDRVKQISNKIEVGNFYVNRNQIGAAVGSQPFGGEKLSGTGPKAGGPQYVPRLTVDHADKQAALSLVQGNKVTVQSLQSRLNALKVVRLELSTEEFPGPTGESNKLTTFPRGSVLCLGPTIEAAREQAKMAQSSGCETLIVCPGADNKEGIDGFLERKLLTKLERFDAVVCWSETLDLRQIRLALADREGCIIPLITQRDVAERCTHQRHVCIDTTSAGGNASLLAGSL</sequence>
<keyword evidence="5" id="KW-0274">FAD</keyword>
<dbReference type="SUPFAM" id="SSF51730">
    <property type="entry name" value="FAD-linked oxidoreductase"/>
    <property type="match status" value="1"/>
</dbReference>
<comment type="cofactor">
    <cofactor evidence="5">
        <name>FAD</name>
        <dbReference type="ChEBI" id="CHEBI:57692"/>
    </cofactor>
</comment>
<dbReference type="InterPro" id="IPR016162">
    <property type="entry name" value="Ald_DH_N"/>
</dbReference>
<dbReference type="RefSeq" id="WP_341566562.1">
    <property type="nucleotide sequence ID" value="NZ_JBAKAR010000003.1"/>
</dbReference>
<evidence type="ECO:0000256" key="5">
    <source>
        <dbReference type="PIRNR" id="PIRNR000197"/>
    </source>
</evidence>
<dbReference type="EC" id="1.2.1.88" evidence="5"/>
<keyword evidence="5" id="KW-0642">Proline metabolism</keyword>
<evidence type="ECO:0000313" key="10">
    <source>
        <dbReference type="EMBL" id="MEL0612577.1"/>
    </source>
</evidence>
<dbReference type="Proteomes" id="UP001379949">
    <property type="component" value="Unassembled WGS sequence"/>
</dbReference>
<dbReference type="InterPro" id="IPR002872">
    <property type="entry name" value="Proline_DH_dom"/>
</dbReference>
<feature type="domain" description="Aldehyde dehydrogenase" evidence="6">
    <location>
        <begin position="561"/>
        <end position="989"/>
    </location>
</feature>
<dbReference type="CDD" id="cd07125">
    <property type="entry name" value="ALDH_PutA-P5CDH"/>
    <property type="match status" value="1"/>
</dbReference>
<dbReference type="InterPro" id="IPR016163">
    <property type="entry name" value="Ald_DH_C"/>
</dbReference>
<feature type="domain" description="Proline dehydrogenase PutA" evidence="8">
    <location>
        <begin position="62"/>
        <end position="173"/>
    </location>
</feature>
<evidence type="ECO:0000259" key="7">
    <source>
        <dbReference type="Pfam" id="PF01619"/>
    </source>
</evidence>
<dbReference type="PANTHER" id="PTHR42862">
    <property type="entry name" value="DELTA-1-PYRROLINE-5-CARBOXYLATE DEHYDROGENASE 1, ISOFORM A-RELATED"/>
    <property type="match status" value="1"/>
</dbReference>
<dbReference type="PROSITE" id="PS00070">
    <property type="entry name" value="ALDEHYDE_DEHYDR_CYS"/>
    <property type="match status" value="1"/>
</dbReference>
<dbReference type="Gene3D" id="1.20.5.460">
    <property type="entry name" value="Single helix bin"/>
    <property type="match status" value="1"/>
</dbReference>
<feature type="domain" description="Proline dehydrogenase" evidence="7">
    <location>
        <begin position="185"/>
        <end position="476"/>
    </location>
</feature>
<evidence type="ECO:0000313" key="11">
    <source>
        <dbReference type="Proteomes" id="UP001379949"/>
    </source>
</evidence>
<evidence type="ECO:0000256" key="3">
    <source>
        <dbReference type="ARBA" id="ARBA00023027"/>
    </source>
</evidence>
<dbReference type="Pfam" id="PF01619">
    <property type="entry name" value="Pro_dh"/>
    <property type="match status" value="1"/>
</dbReference>
<name>A0ABU9G262_9GAMM</name>
<gene>
    <name evidence="10" type="primary">putA</name>
    <name evidence="10" type="ORF">V6242_05435</name>
</gene>
<dbReference type="InterPro" id="IPR005933">
    <property type="entry name" value="PutA_C"/>
</dbReference>
<dbReference type="InterPro" id="IPR016160">
    <property type="entry name" value="Ald_DH_CS_CYS"/>
</dbReference>
<keyword evidence="11" id="KW-1185">Reference proteome</keyword>
<reference evidence="10 11" key="1">
    <citation type="submission" date="2024-02" db="EMBL/GenBank/DDBJ databases">
        <title>Bacteria isolated from the canopy kelp, Nereocystis luetkeana.</title>
        <authorList>
            <person name="Pfister C.A."/>
            <person name="Younker I.T."/>
            <person name="Light S.H."/>
        </authorList>
    </citation>
    <scope>NUCLEOTIDE SEQUENCE [LARGE SCALE GENOMIC DNA]</scope>
    <source>
        <strain evidence="10 11">TI.4.07</strain>
    </source>
</reference>
<keyword evidence="5" id="KW-0805">Transcription regulation</keyword>
<dbReference type="Pfam" id="PF14850">
    <property type="entry name" value="Pro_dh-DNA_bdg"/>
    <property type="match status" value="1"/>
</dbReference>
<dbReference type="GO" id="GO:0004657">
    <property type="term" value="F:proline dehydrogenase activity"/>
    <property type="evidence" value="ECO:0007669"/>
    <property type="project" value="UniProtKB-EC"/>
</dbReference>
<comment type="function">
    <text evidence="5">Oxidizes proline to glutamate for use as a carbon and nitrogen source.</text>
</comment>
<dbReference type="Gene3D" id="3.40.309.10">
    <property type="entry name" value="Aldehyde Dehydrogenase, Chain A, domain 2"/>
    <property type="match status" value="1"/>
</dbReference>
<keyword evidence="3 5" id="KW-0520">NAD</keyword>